<protein>
    <submittedName>
        <fullName evidence="5">HAD family hydrolase</fullName>
    </submittedName>
</protein>
<dbReference type="InterPro" id="IPR036412">
    <property type="entry name" value="HAD-like_sf"/>
</dbReference>
<gene>
    <name evidence="5" type="ORF">OIH86_02535</name>
</gene>
<evidence type="ECO:0000256" key="4">
    <source>
        <dbReference type="ARBA" id="ARBA00022842"/>
    </source>
</evidence>
<sequence length="234" mass="27428">MDTIIFDVDDTLYDQARSFHQTFRTMFEGLFTDKEIDQIYRVSRKYSEILFDQSEAGEITQFEWQTGRIIKACNDFNIPIDIEKAEAFHHLYVEEQQKIILFDEVEELLEALHKEGKQLAILTNGEEKHQAKKIEQLKLTRWIPAENIFISGTHGFAKPKREIFEIMEEKLGIHKTKTVYIGDSFEKDIIGAKQVGWQAIWMNHRKRKLPENAAFKPDQAVYSAKELLELFVGE</sequence>
<dbReference type="InterPro" id="IPR006549">
    <property type="entry name" value="HAD-SF_hydro_IIIA"/>
</dbReference>
<dbReference type="PRINTS" id="PR00413">
    <property type="entry name" value="HADHALOGNASE"/>
</dbReference>
<dbReference type="InterPro" id="IPR006439">
    <property type="entry name" value="HAD-SF_hydro_IA"/>
</dbReference>
<comment type="caution">
    <text evidence="5">The sequence shown here is derived from an EMBL/GenBank/DDBJ whole genome shotgun (WGS) entry which is preliminary data.</text>
</comment>
<dbReference type="NCBIfam" id="TIGR01549">
    <property type="entry name" value="HAD-SF-IA-v1"/>
    <property type="match status" value="1"/>
</dbReference>
<accession>A0ABT3DC56</accession>
<dbReference type="InterPro" id="IPR051400">
    <property type="entry name" value="HAD-like_hydrolase"/>
</dbReference>
<dbReference type="GO" id="GO:0016787">
    <property type="term" value="F:hydrolase activity"/>
    <property type="evidence" value="ECO:0007669"/>
    <property type="project" value="UniProtKB-KW"/>
</dbReference>
<name>A0ABT3DC56_9BACI</name>
<evidence type="ECO:0000256" key="1">
    <source>
        <dbReference type="ARBA" id="ARBA00001946"/>
    </source>
</evidence>
<dbReference type="SFLD" id="SFLDS00003">
    <property type="entry name" value="Haloacid_Dehalogenase"/>
    <property type="match status" value="1"/>
</dbReference>
<keyword evidence="2" id="KW-0479">Metal-binding</keyword>
<comment type="cofactor">
    <cofactor evidence="1">
        <name>Mg(2+)</name>
        <dbReference type="ChEBI" id="CHEBI:18420"/>
    </cofactor>
</comment>
<dbReference type="RefSeq" id="WP_264141476.1">
    <property type="nucleotide sequence ID" value="NZ_JAOYEY010000020.1"/>
</dbReference>
<dbReference type="PANTHER" id="PTHR46470:SF2">
    <property type="entry name" value="GLYCERALDEHYDE 3-PHOSPHATE PHOSPHATASE"/>
    <property type="match status" value="1"/>
</dbReference>
<keyword evidence="6" id="KW-1185">Reference proteome</keyword>
<dbReference type="NCBIfam" id="TIGR01662">
    <property type="entry name" value="HAD-SF-IIIA"/>
    <property type="match status" value="1"/>
</dbReference>
<keyword evidence="4" id="KW-0460">Magnesium</keyword>
<dbReference type="InterPro" id="IPR023214">
    <property type="entry name" value="HAD_sf"/>
</dbReference>
<evidence type="ECO:0000256" key="3">
    <source>
        <dbReference type="ARBA" id="ARBA00022801"/>
    </source>
</evidence>
<dbReference type="InterPro" id="IPR023198">
    <property type="entry name" value="PGP-like_dom2"/>
</dbReference>
<proteinExistence type="predicted"/>
<dbReference type="SUPFAM" id="SSF56784">
    <property type="entry name" value="HAD-like"/>
    <property type="match status" value="1"/>
</dbReference>
<dbReference type="Proteomes" id="UP001526147">
    <property type="component" value="Unassembled WGS sequence"/>
</dbReference>
<dbReference type="SFLD" id="SFLDG01129">
    <property type="entry name" value="C1.5:_HAD__Beta-PGM__Phosphata"/>
    <property type="match status" value="1"/>
</dbReference>
<evidence type="ECO:0000313" key="6">
    <source>
        <dbReference type="Proteomes" id="UP001526147"/>
    </source>
</evidence>
<dbReference type="Gene3D" id="3.40.50.1000">
    <property type="entry name" value="HAD superfamily/HAD-like"/>
    <property type="match status" value="1"/>
</dbReference>
<dbReference type="PANTHER" id="PTHR46470">
    <property type="entry name" value="N-ACYLNEURAMINATE-9-PHOSPHATASE"/>
    <property type="match status" value="1"/>
</dbReference>
<evidence type="ECO:0000313" key="5">
    <source>
        <dbReference type="EMBL" id="MCV9884522.1"/>
    </source>
</evidence>
<evidence type="ECO:0000256" key="2">
    <source>
        <dbReference type="ARBA" id="ARBA00022723"/>
    </source>
</evidence>
<dbReference type="Pfam" id="PF00702">
    <property type="entry name" value="Hydrolase"/>
    <property type="match status" value="1"/>
</dbReference>
<dbReference type="Gene3D" id="1.10.150.240">
    <property type="entry name" value="Putative phosphatase, domain 2"/>
    <property type="match status" value="1"/>
</dbReference>
<dbReference type="EMBL" id="JAOYEY010000020">
    <property type="protein sequence ID" value="MCV9884522.1"/>
    <property type="molecule type" value="Genomic_DNA"/>
</dbReference>
<keyword evidence="3 5" id="KW-0378">Hydrolase</keyword>
<organism evidence="5 6">
    <name type="scientific">Metabacillus halosaccharovorans</name>
    <dbReference type="NCBI Taxonomy" id="930124"/>
    <lineage>
        <taxon>Bacteria</taxon>
        <taxon>Bacillati</taxon>
        <taxon>Bacillota</taxon>
        <taxon>Bacilli</taxon>
        <taxon>Bacillales</taxon>
        <taxon>Bacillaceae</taxon>
        <taxon>Metabacillus</taxon>
    </lineage>
</organism>
<reference evidence="5 6" key="1">
    <citation type="submission" date="2022-10" db="EMBL/GenBank/DDBJ databases">
        <title>Draft genome assembly of moderately radiation resistant bacterium Metabacillus halosaccharovorans.</title>
        <authorList>
            <person name="Pal S."/>
            <person name="Gopinathan A."/>
        </authorList>
    </citation>
    <scope>NUCLEOTIDE SEQUENCE [LARGE SCALE GENOMIC DNA]</scope>
    <source>
        <strain evidence="5 6">VITHBRA001</strain>
    </source>
</reference>